<dbReference type="EMBL" id="CAJNOU010000543">
    <property type="protein sequence ID" value="CAF1027530.1"/>
    <property type="molecule type" value="Genomic_DNA"/>
</dbReference>
<organism evidence="1 3">
    <name type="scientific">Rotaria sordida</name>
    <dbReference type="NCBI Taxonomy" id="392033"/>
    <lineage>
        <taxon>Eukaryota</taxon>
        <taxon>Metazoa</taxon>
        <taxon>Spiralia</taxon>
        <taxon>Gnathifera</taxon>
        <taxon>Rotifera</taxon>
        <taxon>Eurotatoria</taxon>
        <taxon>Bdelloidea</taxon>
        <taxon>Philodinida</taxon>
        <taxon>Philodinidae</taxon>
        <taxon>Rotaria</taxon>
    </lineage>
</organism>
<name>A0A814ISW1_9BILA</name>
<sequence>MSATFAESTHSQRQLCYIGYRYSLKCKNKNGSEYWICVKCQATATSYSDLLVTVRDEYTHLPNETDKKKTYI</sequence>
<dbReference type="AlphaFoldDB" id="A0A814ISW1"/>
<evidence type="ECO:0000313" key="2">
    <source>
        <dbReference type="EMBL" id="CAF4063341.1"/>
    </source>
</evidence>
<dbReference type="Gene3D" id="2.20.25.240">
    <property type="match status" value="1"/>
</dbReference>
<evidence type="ECO:0008006" key="4">
    <source>
        <dbReference type="Google" id="ProtNLM"/>
    </source>
</evidence>
<proteinExistence type="predicted"/>
<reference evidence="1" key="1">
    <citation type="submission" date="2021-02" db="EMBL/GenBank/DDBJ databases">
        <authorList>
            <person name="Nowell W R."/>
        </authorList>
    </citation>
    <scope>NUCLEOTIDE SEQUENCE</scope>
</reference>
<evidence type="ECO:0000313" key="1">
    <source>
        <dbReference type="EMBL" id="CAF1027530.1"/>
    </source>
</evidence>
<accession>A0A814ISW1</accession>
<gene>
    <name evidence="2" type="ORF">OTI717_LOCUS32255</name>
    <name evidence="1" type="ORF">SEV965_LOCUS12134</name>
</gene>
<dbReference type="Proteomes" id="UP000663823">
    <property type="component" value="Unassembled WGS sequence"/>
</dbReference>
<evidence type="ECO:0000313" key="3">
    <source>
        <dbReference type="Proteomes" id="UP000663889"/>
    </source>
</evidence>
<protein>
    <recommendedName>
        <fullName evidence="4">FLYWCH-type domain-containing protein</fullName>
    </recommendedName>
</protein>
<dbReference type="Proteomes" id="UP000663889">
    <property type="component" value="Unassembled WGS sequence"/>
</dbReference>
<comment type="caution">
    <text evidence="1">The sequence shown here is derived from an EMBL/GenBank/DDBJ whole genome shotgun (WGS) entry which is preliminary data.</text>
</comment>
<dbReference type="EMBL" id="CAJOAX010009795">
    <property type="protein sequence ID" value="CAF4063341.1"/>
    <property type="molecule type" value="Genomic_DNA"/>
</dbReference>